<sequence length="145" mass="15741">MRSSPGSTCRTQSTGDGQAGRGPRATQMAYRGRGERFLMCRQQASVSIATSTSPTAQTSCSGEAEREREIWHSSHIFTSFVHAFNGLCYELDMLAAIANDFEWSFKGGYNNCTLGARGDAAMKLDAARLSCQGRYLPQVVHSSSS</sequence>
<comment type="caution">
    <text evidence="2">The sequence shown here is derived from an EMBL/GenBank/DDBJ whole genome shotgun (WGS) entry which is preliminary data.</text>
</comment>
<feature type="region of interest" description="Disordered" evidence="1">
    <location>
        <begin position="1"/>
        <end position="24"/>
    </location>
</feature>
<protein>
    <submittedName>
        <fullName evidence="2">Uncharacterized protein</fullName>
    </submittedName>
</protein>
<gene>
    <name evidence="2" type="ORF">WMY93_029733</name>
</gene>
<accession>A0AAW0MTL2</accession>
<proteinExistence type="predicted"/>
<reference evidence="3" key="1">
    <citation type="submission" date="2024-04" db="EMBL/GenBank/DDBJ databases">
        <title>Salinicola lusitanus LLJ914,a marine bacterium isolated from the Okinawa Trough.</title>
        <authorList>
            <person name="Li J."/>
        </authorList>
    </citation>
    <scope>NUCLEOTIDE SEQUENCE [LARGE SCALE GENOMIC DNA]</scope>
</reference>
<name>A0AAW0MTL2_9GOBI</name>
<dbReference type="EMBL" id="JBBPFD010000022">
    <property type="protein sequence ID" value="KAK7881324.1"/>
    <property type="molecule type" value="Genomic_DNA"/>
</dbReference>
<dbReference type="Proteomes" id="UP001460270">
    <property type="component" value="Unassembled WGS sequence"/>
</dbReference>
<keyword evidence="3" id="KW-1185">Reference proteome</keyword>
<feature type="compositionally biased region" description="Polar residues" evidence="1">
    <location>
        <begin position="1"/>
        <end position="16"/>
    </location>
</feature>
<evidence type="ECO:0000313" key="3">
    <source>
        <dbReference type="Proteomes" id="UP001460270"/>
    </source>
</evidence>
<evidence type="ECO:0000256" key="1">
    <source>
        <dbReference type="SAM" id="MobiDB-lite"/>
    </source>
</evidence>
<evidence type="ECO:0000313" key="2">
    <source>
        <dbReference type="EMBL" id="KAK7881324.1"/>
    </source>
</evidence>
<dbReference type="AlphaFoldDB" id="A0AAW0MTL2"/>
<organism evidence="2 3">
    <name type="scientific">Mugilogobius chulae</name>
    <name type="common">yellowstripe goby</name>
    <dbReference type="NCBI Taxonomy" id="88201"/>
    <lineage>
        <taxon>Eukaryota</taxon>
        <taxon>Metazoa</taxon>
        <taxon>Chordata</taxon>
        <taxon>Craniata</taxon>
        <taxon>Vertebrata</taxon>
        <taxon>Euteleostomi</taxon>
        <taxon>Actinopterygii</taxon>
        <taxon>Neopterygii</taxon>
        <taxon>Teleostei</taxon>
        <taxon>Neoteleostei</taxon>
        <taxon>Acanthomorphata</taxon>
        <taxon>Gobiaria</taxon>
        <taxon>Gobiiformes</taxon>
        <taxon>Gobioidei</taxon>
        <taxon>Gobiidae</taxon>
        <taxon>Gobionellinae</taxon>
        <taxon>Mugilogobius</taxon>
    </lineage>
</organism>